<dbReference type="EMBL" id="RAXT01000022">
    <property type="protein sequence ID" value="RKG37380.1"/>
    <property type="molecule type" value="Genomic_DNA"/>
</dbReference>
<keyword evidence="3 6" id="KW-0812">Transmembrane</keyword>
<dbReference type="Pfam" id="PF07690">
    <property type="entry name" value="MFS_1"/>
    <property type="match status" value="1"/>
</dbReference>
<keyword evidence="2" id="KW-1003">Cell membrane</keyword>
<feature type="transmembrane region" description="Helical" evidence="6">
    <location>
        <begin position="320"/>
        <end position="339"/>
    </location>
</feature>
<evidence type="ECO:0000256" key="5">
    <source>
        <dbReference type="ARBA" id="ARBA00023136"/>
    </source>
</evidence>
<dbReference type="InterPro" id="IPR036259">
    <property type="entry name" value="MFS_trans_sf"/>
</dbReference>
<proteinExistence type="predicted"/>
<evidence type="ECO:0000256" key="4">
    <source>
        <dbReference type="ARBA" id="ARBA00022989"/>
    </source>
</evidence>
<feature type="transmembrane region" description="Helical" evidence="6">
    <location>
        <begin position="360"/>
        <end position="381"/>
    </location>
</feature>
<dbReference type="GO" id="GO:0022857">
    <property type="term" value="F:transmembrane transporter activity"/>
    <property type="evidence" value="ECO:0007669"/>
    <property type="project" value="InterPro"/>
</dbReference>
<feature type="transmembrane region" description="Helical" evidence="6">
    <location>
        <begin position="15"/>
        <end position="41"/>
    </location>
</feature>
<dbReference type="GO" id="GO:0005886">
    <property type="term" value="C:plasma membrane"/>
    <property type="evidence" value="ECO:0007669"/>
    <property type="project" value="UniProtKB-SubCell"/>
</dbReference>
<name>A0A3A8F2U3_9GAMM</name>
<dbReference type="RefSeq" id="WP_120384382.1">
    <property type="nucleotide sequence ID" value="NZ_RAXT01000022.1"/>
</dbReference>
<reference evidence="7 8" key="1">
    <citation type="submission" date="2018-09" db="EMBL/GenBank/DDBJ databases">
        <title>The draft genome of Acinetobacter spp. strains.</title>
        <authorList>
            <person name="Qin J."/>
            <person name="Feng Y."/>
            <person name="Zong Z."/>
        </authorList>
    </citation>
    <scope>NUCLEOTIDE SEQUENCE [LARGE SCALE GENOMIC DNA]</scope>
    <source>
        <strain evidence="7 8">WCHAc060115</strain>
    </source>
</reference>
<accession>A0A3A8F2U3</accession>
<evidence type="ECO:0000256" key="2">
    <source>
        <dbReference type="ARBA" id="ARBA00022475"/>
    </source>
</evidence>
<evidence type="ECO:0000256" key="3">
    <source>
        <dbReference type="ARBA" id="ARBA00022692"/>
    </source>
</evidence>
<sequence>MNETSTSKFPFGRNFYFIQFSAIFNSVASRCTHLALAWWVLSITHDATAFAIFVAVGSAADILARGLFGSLGDTYDKQKLISICYLMSLISSVVIALLATANLYWSGLLIFCQVIAGLAIGIREPLQNSIIPFQVTKDQLSQAIQWRSAAITIVTFCSPIIGTGLISIIGAQNTLWFGVGLIVFSILLLKWVKHSDSSLRQEQIPKRPKWYSGFSAISRLPPEISIIKITFFMNLGLFSFLGVVLPAFFYQNYSKSPWLFGIADTFFAIGMFIGATKIGAMANAHFGRATTTYFGYLALGLGVFIAALMCQVLSVFHLVYFLVLCFGMGLAGCGLMVAVTNTSFMRSAASPNHFLNRISASSTFGTGIASPLGVVVAGLFITYLGLYTTMIVLSLIILSASIVSFLSSNLRQILALPEDEIHGAYSRFYPKAFDKNEQIVLNEDVV</sequence>
<evidence type="ECO:0000313" key="8">
    <source>
        <dbReference type="Proteomes" id="UP000280405"/>
    </source>
</evidence>
<organism evidence="7 8">
    <name type="scientific">Acinetobacter rongchengensis</name>
    <dbReference type="NCBI Taxonomy" id="2419601"/>
    <lineage>
        <taxon>Bacteria</taxon>
        <taxon>Pseudomonadati</taxon>
        <taxon>Pseudomonadota</taxon>
        <taxon>Gammaproteobacteria</taxon>
        <taxon>Moraxellales</taxon>
        <taxon>Moraxellaceae</taxon>
        <taxon>Acinetobacter</taxon>
    </lineage>
</organism>
<keyword evidence="8" id="KW-1185">Reference proteome</keyword>
<gene>
    <name evidence="7" type="ORF">D7V20_11250</name>
</gene>
<feature type="transmembrane region" description="Helical" evidence="6">
    <location>
        <begin position="256"/>
        <end position="273"/>
    </location>
</feature>
<feature type="transmembrane region" description="Helical" evidence="6">
    <location>
        <begin position="80"/>
        <end position="98"/>
    </location>
</feature>
<comment type="subcellular location">
    <subcellularLocation>
        <location evidence="1">Cell membrane</location>
        <topology evidence="1">Multi-pass membrane protein</topology>
    </subcellularLocation>
</comment>
<feature type="transmembrane region" description="Helical" evidence="6">
    <location>
        <begin position="104"/>
        <end position="122"/>
    </location>
</feature>
<feature type="transmembrane region" description="Helical" evidence="6">
    <location>
        <begin position="47"/>
        <end position="68"/>
    </location>
</feature>
<protein>
    <submittedName>
        <fullName evidence="7">MFS transporter</fullName>
    </submittedName>
</protein>
<evidence type="ECO:0000313" key="7">
    <source>
        <dbReference type="EMBL" id="RKG37380.1"/>
    </source>
</evidence>
<dbReference type="AlphaFoldDB" id="A0A3A8F2U3"/>
<feature type="transmembrane region" description="Helical" evidence="6">
    <location>
        <begin position="293"/>
        <end position="314"/>
    </location>
</feature>
<comment type="caution">
    <text evidence="7">The sequence shown here is derived from an EMBL/GenBank/DDBJ whole genome shotgun (WGS) entry which is preliminary data.</text>
</comment>
<keyword evidence="5 6" id="KW-0472">Membrane</keyword>
<evidence type="ECO:0000256" key="1">
    <source>
        <dbReference type="ARBA" id="ARBA00004651"/>
    </source>
</evidence>
<feature type="transmembrane region" description="Helical" evidence="6">
    <location>
        <begin position="229"/>
        <end position="250"/>
    </location>
</feature>
<dbReference type="SUPFAM" id="SSF103473">
    <property type="entry name" value="MFS general substrate transporter"/>
    <property type="match status" value="1"/>
</dbReference>
<dbReference type="PANTHER" id="PTHR23513:SF6">
    <property type="entry name" value="MAJOR FACILITATOR SUPERFAMILY ASSOCIATED DOMAIN-CONTAINING PROTEIN"/>
    <property type="match status" value="1"/>
</dbReference>
<feature type="transmembrane region" description="Helical" evidence="6">
    <location>
        <begin position="175"/>
        <end position="192"/>
    </location>
</feature>
<feature type="transmembrane region" description="Helical" evidence="6">
    <location>
        <begin position="387"/>
        <end position="406"/>
    </location>
</feature>
<evidence type="ECO:0000256" key="6">
    <source>
        <dbReference type="SAM" id="Phobius"/>
    </source>
</evidence>
<feature type="transmembrane region" description="Helical" evidence="6">
    <location>
        <begin position="149"/>
        <end position="169"/>
    </location>
</feature>
<dbReference type="PANTHER" id="PTHR23513">
    <property type="entry name" value="INTEGRAL MEMBRANE EFFLUX PROTEIN-RELATED"/>
    <property type="match status" value="1"/>
</dbReference>
<dbReference type="Proteomes" id="UP000280405">
    <property type="component" value="Unassembled WGS sequence"/>
</dbReference>
<dbReference type="CDD" id="cd06173">
    <property type="entry name" value="MFS_MefA_like"/>
    <property type="match status" value="1"/>
</dbReference>
<dbReference type="Gene3D" id="1.20.1250.20">
    <property type="entry name" value="MFS general substrate transporter like domains"/>
    <property type="match status" value="1"/>
</dbReference>
<keyword evidence="4 6" id="KW-1133">Transmembrane helix</keyword>
<dbReference type="InterPro" id="IPR011701">
    <property type="entry name" value="MFS"/>
</dbReference>
<dbReference type="OrthoDB" id="7012429at2"/>